<reference evidence="2 3" key="1">
    <citation type="submission" date="2018-08" db="EMBL/GenBank/DDBJ databases">
        <title>Sequencing the genomes of 1000 actinobacteria strains.</title>
        <authorList>
            <person name="Klenk H.-P."/>
        </authorList>
    </citation>
    <scope>NUCLEOTIDE SEQUENCE [LARGE SCALE GENOMIC DNA]</scope>
    <source>
        <strain evidence="2 3">DSM 22891</strain>
    </source>
</reference>
<organism evidence="2 3">
    <name type="scientific">Thermasporomyces composti</name>
    <dbReference type="NCBI Taxonomy" id="696763"/>
    <lineage>
        <taxon>Bacteria</taxon>
        <taxon>Bacillati</taxon>
        <taxon>Actinomycetota</taxon>
        <taxon>Actinomycetes</taxon>
        <taxon>Propionibacteriales</taxon>
        <taxon>Nocardioidaceae</taxon>
        <taxon>Thermasporomyces</taxon>
    </lineage>
</organism>
<feature type="region of interest" description="Disordered" evidence="1">
    <location>
        <begin position="309"/>
        <end position="328"/>
    </location>
</feature>
<keyword evidence="3" id="KW-1185">Reference proteome</keyword>
<comment type="caution">
    <text evidence="2">The sequence shown here is derived from an EMBL/GenBank/DDBJ whole genome shotgun (WGS) entry which is preliminary data.</text>
</comment>
<evidence type="ECO:0000256" key="1">
    <source>
        <dbReference type="SAM" id="MobiDB-lite"/>
    </source>
</evidence>
<evidence type="ECO:0000313" key="3">
    <source>
        <dbReference type="Proteomes" id="UP000256485"/>
    </source>
</evidence>
<name>A0A3D9V2W5_THECX</name>
<evidence type="ECO:0000313" key="2">
    <source>
        <dbReference type="EMBL" id="REF35867.1"/>
    </source>
</evidence>
<gene>
    <name evidence="2" type="ORF">DFJ64_1259</name>
</gene>
<dbReference type="OrthoDB" id="3348663at2"/>
<proteinExistence type="predicted"/>
<dbReference type="EMBL" id="QTUC01000001">
    <property type="protein sequence ID" value="REF35867.1"/>
    <property type="molecule type" value="Genomic_DNA"/>
</dbReference>
<dbReference type="RefSeq" id="WP_115849580.1">
    <property type="nucleotide sequence ID" value="NZ_QTUC01000001.1"/>
</dbReference>
<sequence length="368" mass="40734">MGRRHSRTGADILPALLAEYRFGGVATVVRVLDLPGAVKERVEVLALAGERLLDLDAEDFDHIAAQKALPEEVVAPVRAARFPRRPDEPERGSLRSLVPLYALMLEALPIRWRRREPIHVVVLLHLIAEYLPFLAWEPVLRHAGDPLLLPAFVSVPGGRWGGRTPECDQNAVQRSASARVMTATRGDVPGWQAYLDRYHSRVADALARCASHPMPGRPRLSGVCRSPCPVWTQLPEDVRDDLAARVHLARMFAESPVVELRHHAPVGHFFGVPSPEEIADAWRRTWVRLTRPWQDGANPLLARELSQEDVARSAQLPPSTTGAAAEPLPGLTDMVSAVAGREVRAGTVLRTIRDTMLETLDALRDDTR</sequence>
<accession>A0A3D9V2W5</accession>
<dbReference type="AlphaFoldDB" id="A0A3D9V2W5"/>
<dbReference type="Proteomes" id="UP000256485">
    <property type="component" value="Unassembled WGS sequence"/>
</dbReference>
<protein>
    <submittedName>
        <fullName evidence="2">Uncharacterized protein</fullName>
    </submittedName>
</protein>